<comment type="caution">
    <text evidence="2">The sequence shown here is derived from an EMBL/GenBank/DDBJ whole genome shotgun (WGS) entry which is preliminary data.</text>
</comment>
<feature type="region of interest" description="Disordered" evidence="1">
    <location>
        <begin position="12"/>
        <end position="31"/>
    </location>
</feature>
<evidence type="ECO:0000256" key="1">
    <source>
        <dbReference type="SAM" id="MobiDB-lite"/>
    </source>
</evidence>
<organism evidence="2 3">
    <name type="scientific">Armillaria tabescens</name>
    <name type="common">Ringless honey mushroom</name>
    <name type="synonym">Agaricus tabescens</name>
    <dbReference type="NCBI Taxonomy" id="1929756"/>
    <lineage>
        <taxon>Eukaryota</taxon>
        <taxon>Fungi</taxon>
        <taxon>Dikarya</taxon>
        <taxon>Basidiomycota</taxon>
        <taxon>Agaricomycotina</taxon>
        <taxon>Agaricomycetes</taxon>
        <taxon>Agaricomycetidae</taxon>
        <taxon>Agaricales</taxon>
        <taxon>Marasmiineae</taxon>
        <taxon>Physalacriaceae</taxon>
        <taxon>Desarmillaria</taxon>
    </lineage>
</organism>
<sequence length="183" mass="20952">MHFLTSVFGHHPMPLIGQPSPSEHPSGGDCHAEEELRHVKEQCICDEGMFDAQWEENHALRFRLARLELHEVLSSIAKDDNHQGQSWEESLTCKFCYGTLCHMLAYDSFSLHPELLTYNALQVFYHPTIDYHLQNVASQLSQVFPQSDCEGGLAHKLGYRGSTSWDDFNAWLHKLVEDGVELR</sequence>
<evidence type="ECO:0000313" key="3">
    <source>
        <dbReference type="Proteomes" id="UP001175211"/>
    </source>
</evidence>
<dbReference type="EMBL" id="JAUEPS010000069">
    <property type="protein sequence ID" value="KAK0441540.1"/>
    <property type="molecule type" value="Genomic_DNA"/>
</dbReference>
<gene>
    <name evidence="2" type="ORF">EV420DRAFT_1485612</name>
</gene>
<accession>A0AA39JGJ8</accession>
<reference evidence="2" key="1">
    <citation type="submission" date="2023-06" db="EMBL/GenBank/DDBJ databases">
        <authorList>
            <consortium name="Lawrence Berkeley National Laboratory"/>
            <person name="Ahrendt S."/>
            <person name="Sahu N."/>
            <person name="Indic B."/>
            <person name="Wong-Bajracharya J."/>
            <person name="Merenyi Z."/>
            <person name="Ke H.-M."/>
            <person name="Monk M."/>
            <person name="Kocsube S."/>
            <person name="Drula E."/>
            <person name="Lipzen A."/>
            <person name="Balint B."/>
            <person name="Henrissat B."/>
            <person name="Andreopoulos B."/>
            <person name="Martin F.M."/>
            <person name="Harder C.B."/>
            <person name="Rigling D."/>
            <person name="Ford K.L."/>
            <person name="Foster G.D."/>
            <person name="Pangilinan J."/>
            <person name="Papanicolaou A."/>
            <person name="Barry K."/>
            <person name="LaButti K."/>
            <person name="Viragh M."/>
            <person name="Koriabine M."/>
            <person name="Yan M."/>
            <person name="Riley R."/>
            <person name="Champramary S."/>
            <person name="Plett K.L."/>
            <person name="Tsai I.J."/>
            <person name="Slot J."/>
            <person name="Sipos G."/>
            <person name="Plett J."/>
            <person name="Nagy L.G."/>
            <person name="Grigoriev I.V."/>
        </authorList>
    </citation>
    <scope>NUCLEOTIDE SEQUENCE</scope>
    <source>
        <strain evidence="2">CCBAS 213</strain>
    </source>
</reference>
<dbReference type="RefSeq" id="XP_060324045.1">
    <property type="nucleotide sequence ID" value="XM_060470253.1"/>
</dbReference>
<dbReference type="AlphaFoldDB" id="A0AA39JGJ8"/>
<name>A0AA39JGJ8_ARMTA</name>
<dbReference type="GeneID" id="85353801"/>
<keyword evidence="3" id="KW-1185">Reference proteome</keyword>
<proteinExistence type="predicted"/>
<evidence type="ECO:0000313" key="2">
    <source>
        <dbReference type="EMBL" id="KAK0441540.1"/>
    </source>
</evidence>
<dbReference type="Proteomes" id="UP001175211">
    <property type="component" value="Unassembled WGS sequence"/>
</dbReference>
<protein>
    <submittedName>
        <fullName evidence="2">Uncharacterized protein</fullName>
    </submittedName>
</protein>